<dbReference type="Gene3D" id="1.10.1740.10">
    <property type="match status" value="1"/>
</dbReference>
<evidence type="ECO:0000256" key="2">
    <source>
        <dbReference type="ARBA" id="ARBA00023015"/>
    </source>
</evidence>
<comment type="caution">
    <text evidence="8">The sequence shown here is derived from an EMBL/GenBank/DDBJ whole genome shotgun (WGS) entry which is preliminary data.</text>
</comment>
<dbReference type="InterPro" id="IPR013249">
    <property type="entry name" value="RNA_pol_sigma70_r4_t2"/>
</dbReference>
<evidence type="ECO:0000259" key="7">
    <source>
        <dbReference type="Pfam" id="PF08281"/>
    </source>
</evidence>
<keyword evidence="9" id="KW-1185">Reference proteome</keyword>
<sequence>MNQEAFLTLFTPVQDKMYRFALRLLSSKEAAQDAVQEVMTKLWNKRERIKGYTNPQAFAMTMTKNYCLDQLKLKQNNTMRIVHSNYEDQGRNPAAIAEVKDELDFVRKIMDQLPEQQQMVLQLRDIEQQEFKEIAEVLEMSETAIRVTLSRARKKIREELLKVHRYGIA</sequence>
<keyword evidence="4" id="KW-0238">DNA-binding</keyword>
<accession>A0ABN1MFJ7</accession>
<dbReference type="RefSeq" id="WP_343764749.1">
    <property type="nucleotide sequence ID" value="NZ_BAAAFG010000012.1"/>
</dbReference>
<proteinExistence type="inferred from homology"/>
<evidence type="ECO:0000313" key="8">
    <source>
        <dbReference type="EMBL" id="GAA0871932.1"/>
    </source>
</evidence>
<dbReference type="Pfam" id="PF08281">
    <property type="entry name" value="Sigma70_r4_2"/>
    <property type="match status" value="1"/>
</dbReference>
<comment type="similarity">
    <text evidence="1">Belongs to the sigma-70 factor family. ECF subfamily.</text>
</comment>
<keyword evidence="3" id="KW-0731">Sigma factor</keyword>
<evidence type="ECO:0000313" key="9">
    <source>
        <dbReference type="Proteomes" id="UP001500507"/>
    </source>
</evidence>
<dbReference type="NCBIfam" id="TIGR02937">
    <property type="entry name" value="sigma70-ECF"/>
    <property type="match status" value="1"/>
</dbReference>
<protein>
    <submittedName>
        <fullName evidence="8">Sigma-70 family RNA polymerase sigma factor</fullName>
    </submittedName>
</protein>
<evidence type="ECO:0000256" key="5">
    <source>
        <dbReference type="ARBA" id="ARBA00023163"/>
    </source>
</evidence>
<dbReference type="InterPro" id="IPR013324">
    <property type="entry name" value="RNA_pol_sigma_r3/r4-like"/>
</dbReference>
<dbReference type="InterPro" id="IPR039425">
    <property type="entry name" value="RNA_pol_sigma-70-like"/>
</dbReference>
<dbReference type="PANTHER" id="PTHR43133">
    <property type="entry name" value="RNA POLYMERASE ECF-TYPE SIGMA FACTO"/>
    <property type="match status" value="1"/>
</dbReference>
<dbReference type="Pfam" id="PF04542">
    <property type="entry name" value="Sigma70_r2"/>
    <property type="match status" value="1"/>
</dbReference>
<evidence type="ECO:0000256" key="1">
    <source>
        <dbReference type="ARBA" id="ARBA00010641"/>
    </source>
</evidence>
<dbReference type="Proteomes" id="UP001500507">
    <property type="component" value="Unassembled WGS sequence"/>
</dbReference>
<dbReference type="CDD" id="cd06171">
    <property type="entry name" value="Sigma70_r4"/>
    <property type="match status" value="1"/>
</dbReference>
<dbReference type="SUPFAM" id="SSF88659">
    <property type="entry name" value="Sigma3 and sigma4 domains of RNA polymerase sigma factors"/>
    <property type="match status" value="1"/>
</dbReference>
<dbReference type="EMBL" id="BAAAFG010000012">
    <property type="protein sequence ID" value="GAA0871932.1"/>
    <property type="molecule type" value="Genomic_DNA"/>
</dbReference>
<dbReference type="InterPro" id="IPR007627">
    <property type="entry name" value="RNA_pol_sigma70_r2"/>
</dbReference>
<dbReference type="InterPro" id="IPR013325">
    <property type="entry name" value="RNA_pol_sigma_r2"/>
</dbReference>
<dbReference type="InterPro" id="IPR014284">
    <property type="entry name" value="RNA_pol_sigma-70_dom"/>
</dbReference>
<organism evidence="8 9">
    <name type="scientific">Gangjinia marincola</name>
    <dbReference type="NCBI Taxonomy" id="578463"/>
    <lineage>
        <taxon>Bacteria</taxon>
        <taxon>Pseudomonadati</taxon>
        <taxon>Bacteroidota</taxon>
        <taxon>Flavobacteriia</taxon>
        <taxon>Flavobacteriales</taxon>
        <taxon>Flavobacteriaceae</taxon>
        <taxon>Gangjinia</taxon>
    </lineage>
</organism>
<feature type="domain" description="RNA polymerase sigma-70 region 2" evidence="6">
    <location>
        <begin position="9"/>
        <end position="73"/>
    </location>
</feature>
<feature type="domain" description="RNA polymerase sigma factor 70 region 4 type 2" evidence="7">
    <location>
        <begin position="107"/>
        <end position="156"/>
    </location>
</feature>
<evidence type="ECO:0000259" key="6">
    <source>
        <dbReference type="Pfam" id="PF04542"/>
    </source>
</evidence>
<dbReference type="Gene3D" id="1.10.10.10">
    <property type="entry name" value="Winged helix-like DNA-binding domain superfamily/Winged helix DNA-binding domain"/>
    <property type="match status" value="1"/>
</dbReference>
<evidence type="ECO:0000256" key="4">
    <source>
        <dbReference type="ARBA" id="ARBA00023125"/>
    </source>
</evidence>
<dbReference type="PANTHER" id="PTHR43133:SF8">
    <property type="entry name" value="RNA POLYMERASE SIGMA FACTOR HI_1459-RELATED"/>
    <property type="match status" value="1"/>
</dbReference>
<gene>
    <name evidence="8" type="ORF">GCM10009117_10780</name>
</gene>
<name>A0ABN1MFJ7_9FLAO</name>
<reference evidence="8 9" key="1">
    <citation type="journal article" date="2019" name="Int. J. Syst. Evol. Microbiol.">
        <title>The Global Catalogue of Microorganisms (GCM) 10K type strain sequencing project: providing services to taxonomists for standard genome sequencing and annotation.</title>
        <authorList>
            <consortium name="The Broad Institute Genomics Platform"/>
            <consortium name="The Broad Institute Genome Sequencing Center for Infectious Disease"/>
            <person name="Wu L."/>
            <person name="Ma J."/>
        </authorList>
    </citation>
    <scope>NUCLEOTIDE SEQUENCE [LARGE SCALE GENOMIC DNA]</scope>
    <source>
        <strain evidence="8 9">JCM 16082</strain>
    </source>
</reference>
<dbReference type="SUPFAM" id="SSF88946">
    <property type="entry name" value="Sigma2 domain of RNA polymerase sigma factors"/>
    <property type="match status" value="1"/>
</dbReference>
<keyword evidence="5" id="KW-0804">Transcription</keyword>
<keyword evidence="2" id="KW-0805">Transcription regulation</keyword>
<evidence type="ECO:0000256" key="3">
    <source>
        <dbReference type="ARBA" id="ARBA00023082"/>
    </source>
</evidence>
<dbReference type="InterPro" id="IPR036388">
    <property type="entry name" value="WH-like_DNA-bd_sf"/>
</dbReference>